<proteinExistence type="predicted"/>
<accession>A0A2C6KL93</accession>
<name>A0A2C6KL93_9APIC</name>
<dbReference type="GeneID" id="94431623"/>
<dbReference type="RefSeq" id="XP_067919613.1">
    <property type="nucleotide sequence ID" value="XM_068068412.1"/>
</dbReference>
<feature type="region of interest" description="Disordered" evidence="1">
    <location>
        <begin position="1"/>
        <end position="31"/>
    </location>
</feature>
<feature type="compositionally biased region" description="Basic residues" evidence="1">
    <location>
        <begin position="18"/>
        <end position="28"/>
    </location>
</feature>
<feature type="region of interest" description="Disordered" evidence="1">
    <location>
        <begin position="68"/>
        <end position="145"/>
    </location>
</feature>
<feature type="non-terminal residue" evidence="2">
    <location>
        <position position="145"/>
    </location>
</feature>
<sequence>MRELHVSDSSSALPGSRLPRRGAARKRVQPTATKQLALSLLLSLAVQVSLRANGSVISSNRHPVEPAIAEWDANGATPKSAPEVGSPIPTPWPQRPPKAADENRDNRSSDSPIVSPSRAGEKHETQSGLTSQESPGGLNGGAGRD</sequence>
<feature type="compositionally biased region" description="Basic and acidic residues" evidence="1">
    <location>
        <begin position="98"/>
        <end position="108"/>
    </location>
</feature>
<comment type="caution">
    <text evidence="2">The sequence shown here is derived from an EMBL/GenBank/DDBJ whole genome shotgun (WGS) entry which is preliminary data.</text>
</comment>
<keyword evidence="3" id="KW-1185">Reference proteome</keyword>
<evidence type="ECO:0000313" key="3">
    <source>
        <dbReference type="Proteomes" id="UP000221165"/>
    </source>
</evidence>
<evidence type="ECO:0000256" key="1">
    <source>
        <dbReference type="SAM" id="MobiDB-lite"/>
    </source>
</evidence>
<dbReference type="EMBL" id="MIGC01004590">
    <property type="protein sequence ID" value="PHJ17899.1"/>
    <property type="molecule type" value="Genomic_DNA"/>
</dbReference>
<dbReference type="Proteomes" id="UP000221165">
    <property type="component" value="Unassembled WGS sequence"/>
</dbReference>
<evidence type="ECO:0000313" key="2">
    <source>
        <dbReference type="EMBL" id="PHJ17899.1"/>
    </source>
</evidence>
<organism evidence="2 3">
    <name type="scientific">Cystoisospora suis</name>
    <dbReference type="NCBI Taxonomy" id="483139"/>
    <lineage>
        <taxon>Eukaryota</taxon>
        <taxon>Sar</taxon>
        <taxon>Alveolata</taxon>
        <taxon>Apicomplexa</taxon>
        <taxon>Conoidasida</taxon>
        <taxon>Coccidia</taxon>
        <taxon>Eucoccidiorida</taxon>
        <taxon>Eimeriorina</taxon>
        <taxon>Sarcocystidae</taxon>
        <taxon>Cystoisospora</taxon>
    </lineage>
</organism>
<protein>
    <submittedName>
        <fullName evidence="2">Uncharacterized protein</fullName>
    </submittedName>
</protein>
<gene>
    <name evidence="2" type="ORF">CSUI_008278</name>
</gene>
<dbReference type="AlphaFoldDB" id="A0A2C6KL93"/>
<reference evidence="2 3" key="1">
    <citation type="journal article" date="2017" name="Int. J. Parasitol.">
        <title>The genome of the protozoan parasite Cystoisospora suis and a reverse vaccinology approach to identify vaccine candidates.</title>
        <authorList>
            <person name="Palmieri N."/>
            <person name="Shrestha A."/>
            <person name="Ruttkowski B."/>
            <person name="Beck T."/>
            <person name="Vogl C."/>
            <person name="Tomley F."/>
            <person name="Blake D.P."/>
            <person name="Joachim A."/>
        </authorList>
    </citation>
    <scope>NUCLEOTIDE SEQUENCE [LARGE SCALE GENOMIC DNA]</scope>
    <source>
        <strain evidence="2 3">Wien I</strain>
    </source>
</reference>
<dbReference type="VEuPathDB" id="ToxoDB:CSUI_008278"/>